<dbReference type="SUPFAM" id="SSF53335">
    <property type="entry name" value="S-adenosyl-L-methionine-dependent methyltransferases"/>
    <property type="match status" value="1"/>
</dbReference>
<dbReference type="Proteomes" id="UP000320766">
    <property type="component" value="Unassembled WGS sequence"/>
</dbReference>
<name>A0A520KWH5_9EURY</name>
<keyword evidence="2" id="KW-0808">Transferase</keyword>
<evidence type="ECO:0000313" key="2">
    <source>
        <dbReference type="EMBL" id="RZN69247.1"/>
    </source>
</evidence>
<reference evidence="2 3" key="1">
    <citation type="journal article" date="2019" name="Nat. Microbiol.">
        <title>Wide diversity of methane and short-chain alkane metabolisms in uncultured archaea.</title>
        <authorList>
            <person name="Borrel G."/>
            <person name="Adam P.S."/>
            <person name="McKay L.J."/>
            <person name="Chen L.X."/>
            <person name="Sierra-Garcia I.N."/>
            <person name="Sieber C.M."/>
            <person name="Letourneur Q."/>
            <person name="Ghozlane A."/>
            <person name="Andersen G.L."/>
            <person name="Li W.J."/>
            <person name="Hallam S.J."/>
            <person name="Muyzer G."/>
            <person name="de Oliveira V.M."/>
            <person name="Inskeep W.P."/>
            <person name="Banfield J.F."/>
            <person name="Gribaldo S."/>
        </authorList>
    </citation>
    <scope>NUCLEOTIDE SEQUENCE [LARGE SCALE GENOMIC DNA]</scope>
    <source>
        <strain evidence="2">NM1b</strain>
    </source>
</reference>
<gene>
    <name evidence="2" type="ORF">EF807_04765</name>
</gene>
<proteinExistence type="predicted"/>
<dbReference type="GO" id="GO:0032259">
    <property type="term" value="P:methylation"/>
    <property type="evidence" value="ECO:0007669"/>
    <property type="project" value="UniProtKB-KW"/>
</dbReference>
<dbReference type="AlphaFoldDB" id="A0A520KWH5"/>
<comment type="caution">
    <text evidence="2">The sequence shown here is derived from an EMBL/GenBank/DDBJ whole genome shotgun (WGS) entry which is preliminary data.</text>
</comment>
<dbReference type="EMBL" id="RXIL01000083">
    <property type="protein sequence ID" value="RZN69247.1"/>
    <property type="molecule type" value="Genomic_DNA"/>
</dbReference>
<dbReference type="Gene3D" id="3.40.50.150">
    <property type="entry name" value="Vaccinia Virus protein VP39"/>
    <property type="match status" value="1"/>
</dbReference>
<dbReference type="GO" id="GO:0008757">
    <property type="term" value="F:S-adenosylmethionine-dependent methyltransferase activity"/>
    <property type="evidence" value="ECO:0007669"/>
    <property type="project" value="InterPro"/>
</dbReference>
<feature type="domain" description="Methyltransferase type 11" evidence="1">
    <location>
        <begin position="57"/>
        <end position="151"/>
    </location>
</feature>
<protein>
    <submittedName>
        <fullName evidence="2">Class I SAM-dependent methyltransferase</fullName>
    </submittedName>
</protein>
<dbReference type="CDD" id="cd02440">
    <property type="entry name" value="AdoMet_MTases"/>
    <property type="match status" value="1"/>
</dbReference>
<dbReference type="Pfam" id="PF08241">
    <property type="entry name" value="Methyltransf_11"/>
    <property type="match status" value="1"/>
</dbReference>
<keyword evidence="2" id="KW-0489">Methyltransferase</keyword>
<dbReference type="PANTHER" id="PTHR43591">
    <property type="entry name" value="METHYLTRANSFERASE"/>
    <property type="match status" value="1"/>
</dbReference>
<dbReference type="InterPro" id="IPR013216">
    <property type="entry name" value="Methyltransf_11"/>
</dbReference>
<organism evidence="2 3">
    <name type="scientific">Candidatus Methanolliviera hydrocarbonicum</name>
    <dbReference type="NCBI Taxonomy" id="2491085"/>
    <lineage>
        <taxon>Archaea</taxon>
        <taxon>Methanobacteriati</taxon>
        <taxon>Methanobacteriota</taxon>
        <taxon>Candidatus Methanoliparia</taxon>
        <taxon>Candidatus Methanoliparales</taxon>
        <taxon>Candidatus Methanollivieraceae</taxon>
        <taxon>Candidatus Methanolliviera</taxon>
    </lineage>
</organism>
<accession>A0A520KWH5</accession>
<evidence type="ECO:0000313" key="3">
    <source>
        <dbReference type="Proteomes" id="UP000320766"/>
    </source>
</evidence>
<sequence>MLEDKPEDVRSVKRRFDKISKIFDYSEKTFEAKLEWEMEWEGLLKSYLPKDKGAKILDAGGGTGRMTLPLAKLGYHVTLSDLSPGMLAVAREKLERNELLDRVEIKEADISSLPFHDESFDLVVCLHGAFRTIDAAKELTRVVKRGGKIIVDALSRYGASVHELNNNPETTLKLLKSEVNHAYDFHRDWMRVFSPEELKGLFEKNNIKVIGIYGSFYPLLSREILEKQRWDDKFLNQVVAIMTYLRDTPSVIGMAGELLLVGEKI</sequence>
<evidence type="ECO:0000259" key="1">
    <source>
        <dbReference type="Pfam" id="PF08241"/>
    </source>
</evidence>
<dbReference type="InterPro" id="IPR029063">
    <property type="entry name" value="SAM-dependent_MTases_sf"/>
</dbReference>